<dbReference type="RefSeq" id="WP_354602573.1">
    <property type="nucleotide sequence ID" value="NZ_JBEWZI010000028.1"/>
</dbReference>
<evidence type="ECO:0000256" key="1">
    <source>
        <dbReference type="SAM" id="Phobius"/>
    </source>
</evidence>
<keyword evidence="1" id="KW-1133">Transmembrane helix</keyword>
<gene>
    <name evidence="2" type="ORF">ABXR19_18160</name>
</gene>
<proteinExistence type="predicted"/>
<sequence length="131" mass="14983">MKFHFNPQALIWAILIFVIEVLIATIWSHHPWVRGFLGDALAVVWVYCLLRIVLEGRRKWLALGAFGIGCLVEFCQYVAKVNAWHLDSALLRTLLGSVADWMDVLAYALGLLAILTFEAARSTRHDQWMRC</sequence>
<comment type="caution">
    <text evidence="2">The sequence shown here is derived from an EMBL/GenBank/DDBJ whole genome shotgun (WGS) entry which is preliminary data.</text>
</comment>
<evidence type="ECO:0000313" key="2">
    <source>
        <dbReference type="EMBL" id="MET7016115.1"/>
    </source>
</evidence>
<dbReference type="InterPro" id="IPR021257">
    <property type="entry name" value="DUF2809"/>
</dbReference>
<keyword evidence="1" id="KW-0812">Transmembrane</keyword>
<feature type="transmembrane region" description="Helical" evidence="1">
    <location>
        <begin position="9"/>
        <end position="27"/>
    </location>
</feature>
<protein>
    <submittedName>
        <fullName evidence="2">DUF2809 domain-containing protein</fullName>
    </submittedName>
</protein>
<evidence type="ECO:0000313" key="3">
    <source>
        <dbReference type="Proteomes" id="UP001549691"/>
    </source>
</evidence>
<keyword evidence="3" id="KW-1185">Reference proteome</keyword>
<dbReference type="Pfam" id="PF10990">
    <property type="entry name" value="DUF2809"/>
    <property type="match status" value="1"/>
</dbReference>
<dbReference type="EMBL" id="JBEWZI010000028">
    <property type="protein sequence ID" value="MET7016115.1"/>
    <property type="molecule type" value="Genomic_DNA"/>
</dbReference>
<reference evidence="2 3" key="1">
    <citation type="submission" date="2024-07" db="EMBL/GenBank/DDBJ databases">
        <title>Uliginosibacterium flavum JJ3220;KACC:17644.</title>
        <authorList>
            <person name="Kim M.K."/>
        </authorList>
    </citation>
    <scope>NUCLEOTIDE SEQUENCE [LARGE SCALE GENOMIC DNA]</scope>
    <source>
        <strain evidence="2 3">KACC:17644</strain>
    </source>
</reference>
<accession>A0ABV2TQA3</accession>
<feature type="transmembrane region" description="Helical" evidence="1">
    <location>
        <begin position="60"/>
        <end position="79"/>
    </location>
</feature>
<dbReference type="Proteomes" id="UP001549691">
    <property type="component" value="Unassembled WGS sequence"/>
</dbReference>
<keyword evidence="1" id="KW-0472">Membrane</keyword>
<feature type="transmembrane region" description="Helical" evidence="1">
    <location>
        <begin position="99"/>
        <end position="120"/>
    </location>
</feature>
<organism evidence="2 3">
    <name type="scientific">Uliginosibacterium flavum</name>
    <dbReference type="NCBI Taxonomy" id="1396831"/>
    <lineage>
        <taxon>Bacteria</taxon>
        <taxon>Pseudomonadati</taxon>
        <taxon>Pseudomonadota</taxon>
        <taxon>Betaproteobacteria</taxon>
        <taxon>Rhodocyclales</taxon>
        <taxon>Zoogloeaceae</taxon>
        <taxon>Uliginosibacterium</taxon>
    </lineage>
</organism>
<feature type="transmembrane region" description="Helical" evidence="1">
    <location>
        <begin position="33"/>
        <end position="53"/>
    </location>
</feature>
<name>A0ABV2TQA3_9RHOO</name>